<sequence length="446" mass="50151">MADKNKGESVRNANPHDLKNHFEFVYAIVVAIGNNCPTGEWRSWEDVLGNVKKAMIDEVLMSHLIRTRRAMTSTPSLMATPSSMATPSPTTTPTTVATAPVEKDHRPVNPASSTSLVALPVSARRTHRCPALQTISKKNTWGPCWQLKTAKVTRVTNSGIPIKYDERHRATQTAEQHSALAHDIGHVVRIFCPMPWKSWKAMPEETKNTMRNQLSVVLKEGCPKELEDRQDSWICLCGHFQETGYVKKAKVNKINRKKKTLLHYSGSRPFCYRMEAWQKIDVFADVYVQPGDELTESLHSASQLPSNTPIESVDPPKDAGFHIITETLDQTFDRRRGTYRRGMGNARRQESRASSSSQSKGQVTSLTQEVAGLKSELASYKSQMLILVQALNSSGIHLPRFFCIITLTALPHRASITIRPADLRPCPQPAARSFEQHSYRFFHFFS</sequence>
<reference evidence="2 3" key="1">
    <citation type="submission" date="2019-09" db="EMBL/GenBank/DDBJ databases">
        <authorList>
            <person name="Ou C."/>
        </authorList>
    </citation>
    <scope>NUCLEOTIDE SEQUENCE [LARGE SCALE GENOMIC DNA]</scope>
    <source>
        <strain evidence="2">S2</strain>
        <tissue evidence="2">Leaf</tissue>
    </source>
</reference>
<keyword evidence="3" id="KW-1185">Reference proteome</keyword>
<dbReference type="AlphaFoldDB" id="A0A5N5GPC5"/>
<comment type="caution">
    <text evidence="2">The sequence shown here is derived from an EMBL/GenBank/DDBJ whole genome shotgun (WGS) entry which is preliminary data.</text>
</comment>
<organism evidence="2 3">
    <name type="scientific">Pyrus ussuriensis x Pyrus communis</name>
    <dbReference type="NCBI Taxonomy" id="2448454"/>
    <lineage>
        <taxon>Eukaryota</taxon>
        <taxon>Viridiplantae</taxon>
        <taxon>Streptophyta</taxon>
        <taxon>Embryophyta</taxon>
        <taxon>Tracheophyta</taxon>
        <taxon>Spermatophyta</taxon>
        <taxon>Magnoliopsida</taxon>
        <taxon>eudicotyledons</taxon>
        <taxon>Gunneridae</taxon>
        <taxon>Pentapetalae</taxon>
        <taxon>rosids</taxon>
        <taxon>fabids</taxon>
        <taxon>Rosales</taxon>
        <taxon>Rosaceae</taxon>
        <taxon>Amygdaloideae</taxon>
        <taxon>Maleae</taxon>
        <taxon>Pyrus</taxon>
    </lineage>
</organism>
<dbReference type="OrthoDB" id="1665692at2759"/>
<dbReference type="Proteomes" id="UP000327157">
    <property type="component" value="Chromosome 15"/>
</dbReference>
<evidence type="ECO:0000313" key="2">
    <source>
        <dbReference type="EMBL" id="KAB2617446.1"/>
    </source>
</evidence>
<accession>A0A5N5GPC5</accession>
<reference evidence="3" key="2">
    <citation type="submission" date="2019-10" db="EMBL/GenBank/DDBJ databases">
        <title>A de novo genome assembly of a pear dwarfing rootstock.</title>
        <authorList>
            <person name="Wang F."/>
            <person name="Wang J."/>
            <person name="Li S."/>
            <person name="Zhang Y."/>
            <person name="Fang M."/>
            <person name="Ma L."/>
            <person name="Zhao Y."/>
            <person name="Jiang S."/>
        </authorList>
    </citation>
    <scope>NUCLEOTIDE SEQUENCE [LARGE SCALE GENOMIC DNA]</scope>
</reference>
<feature type="region of interest" description="Disordered" evidence="1">
    <location>
        <begin position="76"/>
        <end position="98"/>
    </location>
</feature>
<protein>
    <submittedName>
        <fullName evidence="2">Uncharacterized protein</fullName>
    </submittedName>
</protein>
<dbReference type="EMBL" id="SMOL01000401">
    <property type="protein sequence ID" value="KAB2617446.1"/>
    <property type="molecule type" value="Genomic_DNA"/>
</dbReference>
<proteinExistence type="predicted"/>
<feature type="compositionally biased region" description="Low complexity" evidence="1">
    <location>
        <begin position="78"/>
        <end position="98"/>
    </location>
</feature>
<name>A0A5N5GPC5_9ROSA</name>
<gene>
    <name evidence="2" type="ORF">D8674_013315</name>
</gene>
<evidence type="ECO:0000256" key="1">
    <source>
        <dbReference type="SAM" id="MobiDB-lite"/>
    </source>
</evidence>
<evidence type="ECO:0000313" key="3">
    <source>
        <dbReference type="Proteomes" id="UP000327157"/>
    </source>
</evidence>
<feature type="region of interest" description="Disordered" evidence="1">
    <location>
        <begin position="341"/>
        <end position="364"/>
    </location>
</feature>
<reference evidence="2 3" key="3">
    <citation type="submission" date="2019-11" db="EMBL/GenBank/DDBJ databases">
        <title>A de novo genome assembly of a pear dwarfing rootstock.</title>
        <authorList>
            <person name="Wang F."/>
            <person name="Wang J."/>
            <person name="Li S."/>
            <person name="Zhang Y."/>
            <person name="Fang M."/>
            <person name="Ma L."/>
            <person name="Zhao Y."/>
            <person name="Jiang S."/>
        </authorList>
    </citation>
    <scope>NUCLEOTIDE SEQUENCE [LARGE SCALE GENOMIC DNA]</scope>
    <source>
        <strain evidence="2">S2</strain>
        <tissue evidence="2">Leaf</tissue>
    </source>
</reference>